<dbReference type="EMBL" id="EAAA01001054">
    <property type="status" value="NOT_ANNOTATED_CDS"/>
    <property type="molecule type" value="Genomic_DNA"/>
</dbReference>
<organism evidence="2 3">
    <name type="scientific">Ciona intestinalis</name>
    <name type="common">Transparent sea squirt</name>
    <name type="synonym">Ascidia intestinalis</name>
    <dbReference type="NCBI Taxonomy" id="7719"/>
    <lineage>
        <taxon>Eukaryota</taxon>
        <taxon>Metazoa</taxon>
        <taxon>Chordata</taxon>
        <taxon>Tunicata</taxon>
        <taxon>Ascidiacea</taxon>
        <taxon>Phlebobranchia</taxon>
        <taxon>Cionidae</taxon>
        <taxon>Ciona</taxon>
    </lineage>
</organism>
<proteinExistence type="predicted"/>
<reference evidence="3" key="1">
    <citation type="journal article" date="2002" name="Science">
        <title>The draft genome of Ciona intestinalis: insights into chordate and vertebrate origins.</title>
        <authorList>
            <person name="Dehal P."/>
            <person name="Satou Y."/>
            <person name="Campbell R.K."/>
            <person name="Chapman J."/>
            <person name="Degnan B."/>
            <person name="De Tomaso A."/>
            <person name="Davidson B."/>
            <person name="Di Gregorio A."/>
            <person name="Gelpke M."/>
            <person name="Goodstein D.M."/>
            <person name="Harafuji N."/>
            <person name="Hastings K.E."/>
            <person name="Ho I."/>
            <person name="Hotta K."/>
            <person name="Huang W."/>
            <person name="Kawashima T."/>
            <person name="Lemaire P."/>
            <person name="Martinez D."/>
            <person name="Meinertzhagen I.A."/>
            <person name="Necula S."/>
            <person name="Nonaka M."/>
            <person name="Putnam N."/>
            <person name="Rash S."/>
            <person name="Saiga H."/>
            <person name="Satake M."/>
            <person name="Terry A."/>
            <person name="Yamada L."/>
            <person name="Wang H.G."/>
            <person name="Awazu S."/>
            <person name="Azumi K."/>
            <person name="Boore J."/>
            <person name="Branno M."/>
            <person name="Chin-Bow S."/>
            <person name="DeSantis R."/>
            <person name="Doyle S."/>
            <person name="Francino P."/>
            <person name="Keys D.N."/>
            <person name="Haga S."/>
            <person name="Hayashi H."/>
            <person name="Hino K."/>
            <person name="Imai K.S."/>
            <person name="Inaba K."/>
            <person name="Kano S."/>
            <person name="Kobayashi K."/>
            <person name="Kobayashi M."/>
            <person name="Lee B.I."/>
            <person name="Makabe K.W."/>
            <person name="Manohar C."/>
            <person name="Matassi G."/>
            <person name="Medina M."/>
            <person name="Mochizuki Y."/>
            <person name="Mount S."/>
            <person name="Morishita T."/>
            <person name="Miura S."/>
            <person name="Nakayama A."/>
            <person name="Nishizaka S."/>
            <person name="Nomoto H."/>
            <person name="Ohta F."/>
            <person name="Oishi K."/>
            <person name="Rigoutsos I."/>
            <person name="Sano M."/>
            <person name="Sasaki A."/>
            <person name="Sasakura Y."/>
            <person name="Shoguchi E."/>
            <person name="Shin-i T."/>
            <person name="Spagnuolo A."/>
            <person name="Stainier D."/>
            <person name="Suzuki M.M."/>
            <person name="Tassy O."/>
            <person name="Takatori N."/>
            <person name="Tokuoka M."/>
            <person name="Yagi K."/>
            <person name="Yoshizaki F."/>
            <person name="Wada S."/>
            <person name="Zhang C."/>
            <person name="Hyatt P.D."/>
            <person name="Larimer F."/>
            <person name="Detter C."/>
            <person name="Doggett N."/>
            <person name="Glavina T."/>
            <person name="Hawkins T."/>
            <person name="Richardson P."/>
            <person name="Lucas S."/>
            <person name="Kohara Y."/>
            <person name="Levine M."/>
            <person name="Satoh N."/>
            <person name="Rokhsar D.S."/>
        </authorList>
    </citation>
    <scope>NUCLEOTIDE SEQUENCE [LARGE SCALE GENOMIC DNA]</scope>
</reference>
<keyword evidence="3" id="KW-1185">Reference proteome</keyword>
<evidence type="ECO:0000313" key="2">
    <source>
        <dbReference type="Ensembl" id="ENSCINP00000030287.1"/>
    </source>
</evidence>
<reference evidence="2" key="3">
    <citation type="submission" date="2025-08" db="UniProtKB">
        <authorList>
            <consortium name="Ensembl"/>
        </authorList>
    </citation>
    <scope>IDENTIFICATION</scope>
</reference>
<sequence>MSIISFFFNLMPPLLNTLSTWFHDVWLAVKHHPRKDIIVDVRSDCLPSTEVCWKSSMTNNGLFVTS</sequence>
<accession>H2XKV5</accession>
<reference evidence="2" key="2">
    <citation type="journal article" date="2008" name="Genome Biol.">
        <title>Improved genome assembly and evidence-based global gene model set for the chordate Ciona intestinalis: new insight into intron and operon populations.</title>
        <authorList>
            <person name="Satou Y."/>
            <person name="Mineta K."/>
            <person name="Ogasawara M."/>
            <person name="Sasakura Y."/>
            <person name="Shoguchi E."/>
            <person name="Ueno K."/>
            <person name="Yamada L."/>
            <person name="Matsumoto J."/>
            <person name="Wasserscheid J."/>
            <person name="Dewar K."/>
            <person name="Wiley G.B."/>
            <person name="Macmil S.L."/>
            <person name="Roe B.A."/>
            <person name="Zeller R.W."/>
            <person name="Hastings K.E."/>
            <person name="Lemaire P."/>
            <person name="Lindquist E."/>
            <person name="Endo T."/>
            <person name="Hotta K."/>
            <person name="Inaba K."/>
        </authorList>
    </citation>
    <scope>NUCLEOTIDE SEQUENCE [LARGE SCALE GENOMIC DNA]</scope>
    <source>
        <strain evidence="2">wild type</strain>
    </source>
</reference>
<dbReference type="Proteomes" id="UP000008144">
    <property type="component" value="Chromosome 12"/>
</dbReference>
<feature type="chain" id="PRO_5003577978" evidence="1">
    <location>
        <begin position="18"/>
        <end position="66"/>
    </location>
</feature>
<dbReference type="InParanoid" id="H2XKV5"/>
<dbReference type="Ensembl" id="ENSCINT00000030960.1">
    <property type="protein sequence ID" value="ENSCINP00000030287.1"/>
    <property type="gene ID" value="ENSCING00000025150.1"/>
</dbReference>
<feature type="signal peptide" evidence="1">
    <location>
        <begin position="1"/>
        <end position="17"/>
    </location>
</feature>
<keyword evidence="1" id="KW-0732">Signal</keyword>
<dbReference type="HOGENOM" id="CLU_2830465_0_0_1"/>
<evidence type="ECO:0000256" key="1">
    <source>
        <dbReference type="SAM" id="SignalP"/>
    </source>
</evidence>
<name>H2XKV5_CIOIN</name>
<reference evidence="2" key="4">
    <citation type="submission" date="2025-09" db="UniProtKB">
        <authorList>
            <consortium name="Ensembl"/>
        </authorList>
    </citation>
    <scope>IDENTIFICATION</scope>
</reference>
<dbReference type="AlphaFoldDB" id="H2XKV5"/>
<protein>
    <submittedName>
        <fullName evidence="2">Uncharacterized protein</fullName>
    </submittedName>
</protein>
<evidence type="ECO:0000313" key="3">
    <source>
        <dbReference type="Proteomes" id="UP000008144"/>
    </source>
</evidence>